<feature type="transmembrane region" description="Helical" evidence="1">
    <location>
        <begin position="112"/>
        <end position="133"/>
    </location>
</feature>
<protein>
    <submittedName>
        <fullName evidence="3">Stage V sporulation protein AA</fullName>
    </submittedName>
</protein>
<sequence>MGVNNEILYLKIEQNTIVFDRHVVLNDIAKMECTNEAVLRQLKQKKIYSFTNQKDEKKEKNQMQVFSVLKIIEQIHEDYPSLTISNEGESDFIIEYIPNPEKPKVVNAIKTVLLSIIIFFGSAFTIMAFNNDISVTDVFDKLYGQVMGTKADGVNELEVCYCIGLGLGIILFFNHVGRKKITPDPTPIQIEMRKYEKDVDTTFIENAGRGGHSIDVS</sequence>
<feature type="transmembrane region" description="Helical" evidence="1">
    <location>
        <begin position="153"/>
        <end position="173"/>
    </location>
</feature>
<evidence type="ECO:0000313" key="4">
    <source>
        <dbReference type="Proteomes" id="UP000095350"/>
    </source>
</evidence>
<organism evidence="3 4">
    <name type="scientific">Roseburia intestinalis</name>
    <dbReference type="NCBI Taxonomy" id="166486"/>
    <lineage>
        <taxon>Bacteria</taxon>
        <taxon>Bacillati</taxon>
        <taxon>Bacillota</taxon>
        <taxon>Clostridia</taxon>
        <taxon>Lachnospirales</taxon>
        <taxon>Lachnospiraceae</taxon>
        <taxon>Roseburia</taxon>
    </lineage>
</organism>
<accession>A0A173VIQ1</accession>
<gene>
    <name evidence="3" type="ORF">ERS852572_03041</name>
</gene>
<evidence type="ECO:0000256" key="1">
    <source>
        <dbReference type="SAM" id="Phobius"/>
    </source>
</evidence>
<dbReference type="STRING" id="166486.ERS852572_03041"/>
<evidence type="ECO:0000313" key="3">
    <source>
        <dbReference type="EMBL" id="CUN26954.1"/>
    </source>
</evidence>
<feature type="domain" description="Stage V sporulation protein AA" evidence="2">
    <location>
        <begin position="6"/>
        <end position="97"/>
    </location>
</feature>
<dbReference type="InterPro" id="IPR021997">
    <property type="entry name" value="SporV_AA"/>
</dbReference>
<keyword evidence="1" id="KW-1133">Transmembrane helix</keyword>
<proteinExistence type="predicted"/>
<keyword evidence="1" id="KW-0812">Transmembrane</keyword>
<dbReference type="RefSeq" id="WP_055195475.1">
    <property type="nucleotide sequence ID" value="NZ_CABIYH010000026.1"/>
</dbReference>
<evidence type="ECO:0000259" key="2">
    <source>
        <dbReference type="Pfam" id="PF12164"/>
    </source>
</evidence>
<dbReference type="EMBL" id="CYXZ01000026">
    <property type="protein sequence ID" value="CUN26954.1"/>
    <property type="molecule type" value="Genomic_DNA"/>
</dbReference>
<name>A0A173VIQ1_9FIRM</name>
<dbReference type="AlphaFoldDB" id="A0A173VIQ1"/>
<dbReference type="PaxDb" id="166486-ERS852572_03041"/>
<keyword evidence="1" id="KW-0472">Membrane</keyword>
<dbReference type="Pfam" id="PF12164">
    <property type="entry name" value="SporV_AA"/>
    <property type="match status" value="1"/>
</dbReference>
<dbReference type="Gene3D" id="2.60.480.10">
    <property type="entry name" value="eubacterium ventriosum atcc domain"/>
    <property type="match status" value="1"/>
</dbReference>
<dbReference type="Proteomes" id="UP000095350">
    <property type="component" value="Unassembled WGS sequence"/>
</dbReference>
<dbReference type="InterPro" id="IPR038548">
    <property type="entry name" value="SporV_AA_N_sf"/>
</dbReference>
<reference evidence="3 4" key="1">
    <citation type="submission" date="2015-09" db="EMBL/GenBank/DDBJ databases">
        <authorList>
            <consortium name="Pathogen Informatics"/>
        </authorList>
    </citation>
    <scope>NUCLEOTIDE SEQUENCE [LARGE SCALE GENOMIC DNA]</scope>
    <source>
        <strain evidence="3 4">2789STDY5834960</strain>
    </source>
</reference>
<dbReference type="OrthoDB" id="9782754at2"/>